<dbReference type="Gene3D" id="4.10.60.10">
    <property type="entry name" value="Zinc finger, CCHC-type"/>
    <property type="match status" value="1"/>
</dbReference>
<feature type="domain" description="CCHC-type" evidence="5">
    <location>
        <begin position="118"/>
        <end position="131"/>
    </location>
</feature>
<dbReference type="Pfam" id="PF06839">
    <property type="entry name" value="Zn_ribbon_GRF"/>
    <property type="match status" value="2"/>
</dbReference>
<gene>
    <name evidence="7" type="ORF">Taro_050090</name>
</gene>
<name>A0A843XCW3_COLES</name>
<dbReference type="SUPFAM" id="SSF57756">
    <property type="entry name" value="Retrovirus zinc finger-like domains"/>
    <property type="match status" value="1"/>
</dbReference>
<dbReference type="GO" id="GO:0003676">
    <property type="term" value="F:nucleic acid binding"/>
    <property type="evidence" value="ECO:0007669"/>
    <property type="project" value="InterPro"/>
</dbReference>
<evidence type="ECO:0000313" key="7">
    <source>
        <dbReference type="EMBL" id="MQM17121.1"/>
    </source>
</evidence>
<keyword evidence="2 4" id="KW-0863">Zinc-finger</keyword>
<protein>
    <submittedName>
        <fullName evidence="7">Uncharacterized protein</fullName>
    </submittedName>
</protein>
<dbReference type="Proteomes" id="UP000652761">
    <property type="component" value="Unassembled WGS sequence"/>
</dbReference>
<dbReference type="InterPro" id="IPR001878">
    <property type="entry name" value="Znf_CCHC"/>
</dbReference>
<dbReference type="Pfam" id="PF00098">
    <property type="entry name" value="zf-CCHC"/>
    <property type="match status" value="1"/>
</dbReference>
<evidence type="ECO:0000259" key="6">
    <source>
        <dbReference type="PROSITE" id="PS51999"/>
    </source>
</evidence>
<reference evidence="7" key="1">
    <citation type="submission" date="2017-07" db="EMBL/GenBank/DDBJ databases">
        <title>Taro Niue Genome Assembly and Annotation.</title>
        <authorList>
            <person name="Atibalentja N."/>
            <person name="Keating K."/>
            <person name="Fields C.J."/>
        </authorList>
    </citation>
    <scope>NUCLEOTIDE SEQUENCE</scope>
    <source>
        <strain evidence="7">Niue_2</strain>
        <tissue evidence="7">Leaf</tissue>
    </source>
</reference>
<evidence type="ECO:0000256" key="3">
    <source>
        <dbReference type="ARBA" id="ARBA00022833"/>
    </source>
</evidence>
<proteinExistence type="predicted"/>
<sequence>MPTSVVVSDDEAEDGHLLSLVAAAEASALASKRRRISPFSTPARAWSGGGLGGGGAGGGVGTAAEEGSYTAALRGSRSTLWQQQQKQLQHGKHEDVKSVGGGYAAGVSASGARAVGSCFKCGQPGHWARDCAGEGGGYMEPMRDRVVDGGLGTEGDVIAKACPCGLGDCLVLTSNTARNPGRKFYRCPVKEENGGCNFFEWCKAVPASRNFPNNSPSVPELPCPCGAGSCLVLTAKTGKNVGQQFYRCPLDQEFKLKACC</sequence>
<dbReference type="EMBL" id="NMUH01007355">
    <property type="protein sequence ID" value="MQM17121.1"/>
    <property type="molecule type" value="Genomic_DNA"/>
</dbReference>
<evidence type="ECO:0000256" key="1">
    <source>
        <dbReference type="ARBA" id="ARBA00022723"/>
    </source>
</evidence>
<dbReference type="PANTHER" id="PTHR33680">
    <property type="entry name" value="OS07G0190500 PROTEIN"/>
    <property type="match status" value="1"/>
</dbReference>
<dbReference type="SMART" id="SM00343">
    <property type="entry name" value="ZnF_C2HC"/>
    <property type="match status" value="1"/>
</dbReference>
<keyword evidence="3" id="KW-0862">Zinc</keyword>
<dbReference type="OrthoDB" id="5418639at2759"/>
<dbReference type="PROSITE" id="PS50158">
    <property type="entry name" value="ZF_CCHC"/>
    <property type="match status" value="1"/>
</dbReference>
<evidence type="ECO:0000259" key="5">
    <source>
        <dbReference type="PROSITE" id="PS50158"/>
    </source>
</evidence>
<comment type="caution">
    <text evidence="7">The sequence shown here is derived from an EMBL/GenBank/DDBJ whole genome shotgun (WGS) entry which is preliminary data.</text>
</comment>
<accession>A0A843XCW3</accession>
<feature type="domain" description="GRF-type" evidence="6">
    <location>
        <begin position="162"/>
        <end position="205"/>
    </location>
</feature>
<keyword evidence="8" id="KW-1185">Reference proteome</keyword>
<dbReference type="InterPro" id="IPR010666">
    <property type="entry name" value="Znf_GRF"/>
</dbReference>
<dbReference type="AlphaFoldDB" id="A0A843XCW3"/>
<dbReference type="GO" id="GO:0008270">
    <property type="term" value="F:zinc ion binding"/>
    <property type="evidence" value="ECO:0007669"/>
    <property type="project" value="UniProtKB-KW"/>
</dbReference>
<evidence type="ECO:0000256" key="4">
    <source>
        <dbReference type="PROSITE-ProRule" id="PRU00047"/>
    </source>
</evidence>
<dbReference type="PROSITE" id="PS51999">
    <property type="entry name" value="ZF_GRF"/>
    <property type="match status" value="2"/>
</dbReference>
<dbReference type="PANTHER" id="PTHR33680:SF1">
    <property type="entry name" value="OS05G0489500 PROTEIN"/>
    <property type="match status" value="1"/>
</dbReference>
<organism evidence="7 8">
    <name type="scientific">Colocasia esculenta</name>
    <name type="common">Wild taro</name>
    <name type="synonym">Arum esculentum</name>
    <dbReference type="NCBI Taxonomy" id="4460"/>
    <lineage>
        <taxon>Eukaryota</taxon>
        <taxon>Viridiplantae</taxon>
        <taxon>Streptophyta</taxon>
        <taxon>Embryophyta</taxon>
        <taxon>Tracheophyta</taxon>
        <taxon>Spermatophyta</taxon>
        <taxon>Magnoliopsida</taxon>
        <taxon>Liliopsida</taxon>
        <taxon>Araceae</taxon>
        <taxon>Aroideae</taxon>
        <taxon>Colocasieae</taxon>
        <taxon>Colocasia</taxon>
    </lineage>
</organism>
<dbReference type="InterPro" id="IPR036875">
    <property type="entry name" value="Znf_CCHC_sf"/>
</dbReference>
<evidence type="ECO:0000313" key="8">
    <source>
        <dbReference type="Proteomes" id="UP000652761"/>
    </source>
</evidence>
<keyword evidence="1" id="KW-0479">Metal-binding</keyword>
<evidence type="ECO:0000256" key="2">
    <source>
        <dbReference type="ARBA" id="ARBA00022771"/>
    </source>
</evidence>
<feature type="domain" description="GRF-type" evidence="6">
    <location>
        <begin position="223"/>
        <end position="260"/>
    </location>
</feature>